<dbReference type="Pfam" id="PF13632">
    <property type="entry name" value="Glyco_trans_2_3"/>
    <property type="match status" value="1"/>
</dbReference>
<dbReference type="GO" id="GO:0016758">
    <property type="term" value="F:hexosyltransferase activity"/>
    <property type="evidence" value="ECO:0007669"/>
    <property type="project" value="TreeGrafter"/>
</dbReference>
<dbReference type="EMBL" id="QFPW01000024">
    <property type="protein sequence ID" value="PZQ46521.1"/>
    <property type="molecule type" value="Genomic_DNA"/>
</dbReference>
<dbReference type="AlphaFoldDB" id="A0A2W5MZ20"/>
<dbReference type="PANTHER" id="PTHR43867:SF4">
    <property type="entry name" value="BETA-(1-3)-GLUCOSYL TRANSFERASE"/>
    <property type="match status" value="1"/>
</dbReference>
<keyword evidence="2" id="KW-0328">Glycosyltransferase</keyword>
<dbReference type="Proteomes" id="UP000249185">
    <property type="component" value="Unassembled WGS sequence"/>
</dbReference>
<sequence>MPERPGRTSPILPAEFVRAAGRGMSDDADPLAIGASGKGRGSGAAPGVRSGRGARIRGRLRAQLRSERIGLALALLACLAPGAAILVMIVVLVAQGSLASGHFWTLLVRPRVLPVERSDRDADRALVFSVHVATCDEPPALVIATLESLDAQINPPDFEVIVMDNNTADPAVWHPVRDWCRGRRRFRFLHRDRVEGAKAGALNIAFAATHPKATHVVVVDADYQLTPDFLALAAGALRRHRADFVQFPQAYRSAEPAAGVVLELSDYFTRHARFADAADAMLLTGTLSVIDRRALAAADGWSAATLTEDAALGLRLRALGYHGRLDSRVGGHGLLPLDFAALERQRYRWAAGNLASLGDIAQLPSRTAAHVFAQLTAWTNLALPAAACLAGGWAHLMYADGAAGAGSARLLVELATLCLGLIIVSAVIPLAACVSRAGVRAVVAASATRIALVPSAARGTIDGLFGTAGAFQRTPKSPKQARDSLPFHLAALALLGATMLADPAGVPLARLGAVLLIAPAASFLLTSRHLANYRAALAS</sequence>
<evidence type="ECO:0000313" key="16">
    <source>
        <dbReference type="Proteomes" id="UP000249185"/>
    </source>
</evidence>
<evidence type="ECO:0000256" key="10">
    <source>
        <dbReference type="ARBA" id="ARBA00068721"/>
    </source>
</evidence>
<feature type="region of interest" description="Disordered" evidence="12">
    <location>
        <begin position="30"/>
        <end position="51"/>
    </location>
</feature>
<evidence type="ECO:0000256" key="9">
    <source>
        <dbReference type="ARBA" id="ARBA00066964"/>
    </source>
</evidence>
<organism evidence="15 16">
    <name type="scientific">Rhodovulum sulfidophilum</name>
    <name type="common">Rhodobacter sulfidophilus</name>
    <dbReference type="NCBI Taxonomy" id="35806"/>
    <lineage>
        <taxon>Bacteria</taxon>
        <taxon>Pseudomonadati</taxon>
        <taxon>Pseudomonadota</taxon>
        <taxon>Alphaproteobacteria</taxon>
        <taxon>Rhodobacterales</taxon>
        <taxon>Paracoccaceae</taxon>
        <taxon>Rhodovulum</taxon>
    </lineage>
</organism>
<evidence type="ECO:0000259" key="14">
    <source>
        <dbReference type="Pfam" id="PF13632"/>
    </source>
</evidence>
<evidence type="ECO:0000256" key="1">
    <source>
        <dbReference type="ARBA" id="ARBA00004141"/>
    </source>
</evidence>
<protein>
    <recommendedName>
        <fullName evidence="10">Beta-monoglucosyldiacylglycerol synthase</fullName>
        <ecNumber evidence="9">2.4.1.336</ecNumber>
    </recommendedName>
    <alternativeName>
        <fullName evidence="11">UDP-glucose:1,2-diacylglycerol 3-beta-D-glucosyltransferase</fullName>
    </alternativeName>
</protein>
<dbReference type="SUPFAM" id="SSF53448">
    <property type="entry name" value="Nucleotide-diphospho-sugar transferases"/>
    <property type="match status" value="1"/>
</dbReference>
<dbReference type="GO" id="GO:0005886">
    <property type="term" value="C:plasma membrane"/>
    <property type="evidence" value="ECO:0007669"/>
    <property type="project" value="TreeGrafter"/>
</dbReference>
<evidence type="ECO:0000256" key="13">
    <source>
        <dbReference type="SAM" id="Phobius"/>
    </source>
</evidence>
<dbReference type="EC" id="2.4.1.336" evidence="9"/>
<keyword evidence="3" id="KW-0808">Transferase</keyword>
<evidence type="ECO:0000313" key="15">
    <source>
        <dbReference type="EMBL" id="PZQ46521.1"/>
    </source>
</evidence>
<evidence type="ECO:0000256" key="4">
    <source>
        <dbReference type="ARBA" id="ARBA00022692"/>
    </source>
</evidence>
<accession>A0A2W5MZ20</accession>
<evidence type="ECO:0000256" key="2">
    <source>
        <dbReference type="ARBA" id="ARBA00022676"/>
    </source>
</evidence>
<evidence type="ECO:0000256" key="12">
    <source>
        <dbReference type="SAM" id="MobiDB-lite"/>
    </source>
</evidence>
<comment type="caution">
    <text evidence="15">The sequence shown here is derived from an EMBL/GenBank/DDBJ whole genome shotgun (WGS) entry which is preliminary data.</text>
</comment>
<name>A0A2W5MZ20_RHOSU</name>
<evidence type="ECO:0000256" key="3">
    <source>
        <dbReference type="ARBA" id="ARBA00022679"/>
    </source>
</evidence>
<proteinExistence type="predicted"/>
<dbReference type="InterPro" id="IPR050321">
    <property type="entry name" value="Glycosyltr_2/OpgH_subfam"/>
</dbReference>
<evidence type="ECO:0000256" key="11">
    <source>
        <dbReference type="ARBA" id="ARBA00078564"/>
    </source>
</evidence>
<evidence type="ECO:0000256" key="7">
    <source>
        <dbReference type="ARBA" id="ARBA00023136"/>
    </source>
</evidence>
<evidence type="ECO:0000256" key="8">
    <source>
        <dbReference type="ARBA" id="ARBA00053004"/>
    </source>
</evidence>
<dbReference type="InterPro" id="IPR001173">
    <property type="entry name" value="Glyco_trans_2-like"/>
</dbReference>
<keyword evidence="6 13" id="KW-1133">Transmembrane helix</keyword>
<keyword evidence="5" id="KW-0460">Magnesium</keyword>
<feature type="transmembrane region" description="Helical" evidence="13">
    <location>
        <begin position="69"/>
        <end position="93"/>
    </location>
</feature>
<dbReference type="Gene3D" id="3.90.550.10">
    <property type="entry name" value="Spore Coat Polysaccharide Biosynthesis Protein SpsA, Chain A"/>
    <property type="match status" value="1"/>
</dbReference>
<dbReference type="PANTHER" id="PTHR43867">
    <property type="entry name" value="CELLULOSE SYNTHASE CATALYTIC SUBUNIT A [UDP-FORMING]"/>
    <property type="match status" value="1"/>
</dbReference>
<feature type="transmembrane region" description="Helical" evidence="13">
    <location>
        <begin position="507"/>
        <end position="525"/>
    </location>
</feature>
<evidence type="ECO:0000256" key="5">
    <source>
        <dbReference type="ARBA" id="ARBA00022842"/>
    </source>
</evidence>
<feature type="domain" description="Glycosyltransferase 2-like" evidence="14">
    <location>
        <begin position="215"/>
        <end position="389"/>
    </location>
</feature>
<comment type="subcellular location">
    <subcellularLocation>
        <location evidence="1">Membrane</location>
        <topology evidence="1">Multi-pass membrane protein</topology>
    </subcellularLocation>
</comment>
<dbReference type="FunFam" id="3.90.550.10:FF:000164">
    <property type="entry name" value="Beta-(1-3)-glucosyl transferase"/>
    <property type="match status" value="1"/>
</dbReference>
<keyword evidence="4 13" id="KW-0812">Transmembrane</keyword>
<reference evidence="15 16" key="1">
    <citation type="submission" date="2017-08" db="EMBL/GenBank/DDBJ databases">
        <title>Infants hospitalized years apart are colonized by the same room-sourced microbial strains.</title>
        <authorList>
            <person name="Brooks B."/>
            <person name="Olm M.R."/>
            <person name="Firek B.A."/>
            <person name="Baker R."/>
            <person name="Thomas B.C."/>
            <person name="Morowitz M.J."/>
            <person name="Banfield J.F."/>
        </authorList>
    </citation>
    <scope>NUCLEOTIDE SEQUENCE [LARGE SCALE GENOMIC DNA]</scope>
    <source>
        <strain evidence="15">S2_005_002_R2_34</strain>
    </source>
</reference>
<dbReference type="InterPro" id="IPR029044">
    <property type="entry name" value="Nucleotide-diphossugar_trans"/>
</dbReference>
<comment type="catalytic activity">
    <reaction evidence="8">
        <text>a 1,2-diacyl-sn-glycerol + UDP-alpha-D-glucose = a 1,2-diacyl-3-O-(beta-D-glucopyranosyl)-sn-glycerol + UDP + H(+)</text>
        <dbReference type="Rhea" id="RHEA:17285"/>
        <dbReference type="ChEBI" id="CHEBI:15378"/>
        <dbReference type="ChEBI" id="CHEBI:17815"/>
        <dbReference type="ChEBI" id="CHEBI:58223"/>
        <dbReference type="ChEBI" id="CHEBI:58885"/>
        <dbReference type="ChEBI" id="CHEBI:75799"/>
        <dbReference type="EC" id="2.4.1.336"/>
    </reaction>
</comment>
<feature type="transmembrane region" description="Helical" evidence="13">
    <location>
        <begin position="414"/>
        <end position="434"/>
    </location>
</feature>
<evidence type="ECO:0000256" key="6">
    <source>
        <dbReference type="ARBA" id="ARBA00022989"/>
    </source>
</evidence>
<keyword evidence="7 13" id="KW-0472">Membrane</keyword>
<gene>
    <name evidence="15" type="ORF">DI556_20100</name>
</gene>
<feature type="transmembrane region" description="Helical" evidence="13">
    <location>
        <begin position="485"/>
        <end position="501"/>
    </location>
</feature>